<dbReference type="InterPro" id="IPR012008">
    <property type="entry name" value="Ser/Thr-Pase_EF-hand_contain"/>
</dbReference>
<dbReference type="PRINTS" id="PR00114">
    <property type="entry name" value="STPHPHTASE"/>
</dbReference>
<dbReference type="Gene3D" id="3.60.21.10">
    <property type="match status" value="1"/>
</dbReference>
<dbReference type="PROSITE" id="PS50222">
    <property type="entry name" value="EF_HAND_2"/>
    <property type="match status" value="2"/>
</dbReference>
<evidence type="ECO:0000256" key="6">
    <source>
        <dbReference type="ARBA" id="ARBA00022837"/>
    </source>
</evidence>
<gene>
    <name evidence="14 15 16" type="primary">LOC106158186</name>
</gene>
<dbReference type="InterPro" id="IPR006186">
    <property type="entry name" value="Ser/Thr-sp_prot-phosphatase"/>
</dbReference>
<dbReference type="STRING" id="7574.A0A1S3HWV1"/>
<evidence type="ECO:0000313" key="16">
    <source>
        <dbReference type="RefSeq" id="XP_013389539.1"/>
    </source>
</evidence>
<dbReference type="GeneID" id="106158186"/>
<accession>A0A1S3HWV1</accession>
<dbReference type="InterPro" id="IPR013235">
    <property type="entry name" value="PPP_dom"/>
</dbReference>
<dbReference type="CDD" id="cd00051">
    <property type="entry name" value="EFh"/>
    <property type="match status" value="1"/>
</dbReference>
<keyword evidence="4" id="KW-0677">Repeat</keyword>
<proteinExistence type="inferred from homology"/>
<evidence type="ECO:0000313" key="13">
    <source>
        <dbReference type="Proteomes" id="UP000085678"/>
    </source>
</evidence>
<evidence type="ECO:0000256" key="11">
    <source>
        <dbReference type="RuleBase" id="RU004273"/>
    </source>
</evidence>
<dbReference type="GO" id="GO:0050906">
    <property type="term" value="P:detection of stimulus involved in sensory perception"/>
    <property type="evidence" value="ECO:0007669"/>
    <property type="project" value="UniProtKB-UniRule"/>
</dbReference>
<comment type="similarity">
    <text evidence="2 10 11">Belongs to the PPP phosphatase family.</text>
</comment>
<dbReference type="GO" id="GO:0030145">
    <property type="term" value="F:manganese ion binding"/>
    <property type="evidence" value="ECO:0007669"/>
    <property type="project" value="UniProtKB-UniRule"/>
</dbReference>
<comment type="catalytic activity">
    <reaction evidence="8">
        <text>O-phospho-L-seryl-[protein] + H2O = L-seryl-[protein] + phosphate</text>
        <dbReference type="Rhea" id="RHEA:20629"/>
        <dbReference type="Rhea" id="RHEA-COMP:9863"/>
        <dbReference type="Rhea" id="RHEA-COMP:11604"/>
        <dbReference type="ChEBI" id="CHEBI:15377"/>
        <dbReference type="ChEBI" id="CHEBI:29999"/>
        <dbReference type="ChEBI" id="CHEBI:43474"/>
        <dbReference type="ChEBI" id="CHEBI:83421"/>
        <dbReference type="EC" id="3.1.3.16"/>
    </reaction>
</comment>
<dbReference type="InterPro" id="IPR004843">
    <property type="entry name" value="Calcineurin-like_PHP"/>
</dbReference>
<dbReference type="InterPro" id="IPR002048">
    <property type="entry name" value="EF_hand_dom"/>
</dbReference>
<dbReference type="Proteomes" id="UP000085678">
    <property type="component" value="Unplaced"/>
</dbReference>
<evidence type="ECO:0000256" key="10">
    <source>
        <dbReference type="PIRNR" id="PIRNR000912"/>
    </source>
</evidence>
<comment type="cofactor">
    <cofactor evidence="1">
        <name>Mn(2+)</name>
        <dbReference type="ChEBI" id="CHEBI:29035"/>
    </cofactor>
</comment>
<dbReference type="SMART" id="SM00054">
    <property type="entry name" value="EFh"/>
    <property type="match status" value="3"/>
</dbReference>
<feature type="domain" description="EF-hand" evidence="12">
    <location>
        <begin position="608"/>
        <end position="643"/>
    </location>
</feature>
<evidence type="ECO:0000313" key="15">
    <source>
        <dbReference type="RefSeq" id="XP_013389538.1"/>
    </source>
</evidence>
<evidence type="ECO:0000256" key="5">
    <source>
        <dbReference type="ARBA" id="ARBA00022801"/>
    </source>
</evidence>
<dbReference type="Gene3D" id="1.10.238.10">
    <property type="entry name" value="EF-hand"/>
    <property type="match status" value="1"/>
</dbReference>
<dbReference type="InterPro" id="IPR029052">
    <property type="entry name" value="Metallo-depent_PP-like"/>
</dbReference>
<evidence type="ECO:0000313" key="14">
    <source>
        <dbReference type="RefSeq" id="XP_013389537.1"/>
    </source>
</evidence>
<evidence type="ECO:0000256" key="9">
    <source>
        <dbReference type="ARBA" id="ARBA00048336"/>
    </source>
</evidence>
<keyword evidence="5 10" id="KW-0378">Hydrolase</keyword>
<feature type="domain" description="EF-hand" evidence="12">
    <location>
        <begin position="568"/>
        <end position="603"/>
    </location>
</feature>
<sequence length="677" mass="77240">MGCGPSKSGESDMGKSEKLMKAALLIQKWYRRYSARLEARRISAWKIYQSIEYAGEQDQLKLYNFFNNMLAFLPPDQNSNQHLSSVITARFTAGGTAVTRTESEQELLKHTDYTTIRVTSSYKGPRLTFPLSRYQLTTLVEGFKRGKTLHARFLLELLHNTRQLLKTKANVNVVNLNITKQLTICGDLHGKIDDLFTIFYKNGLPGPDNPYIFNGDFVDRGNHSVEVAALLFACLLLFPNDVHINRGNHEDSVMNMRYGFMKEVLNKYKDHGTKVFTLFEEVFSWLPLATMIDKKIFVVHGGISDNTTLFSLETLDRHKYISVLKPPYQIEGGNSEANDSGKPKMSEIIEWKQVLDILWSDPKTQLGCSPNSFRGGGCYFGADVTDKFLRSNNLKLIIRSHECKRDGYEYTHYKQVLTIFSASNYYEEGSNKGAYIKLGQDHKPEFVQYMTTKASRGRNISIRQRVGIIEASAIRNLKERIFASGLELKQEFQKFDPENTGRLHVMDWCCAMENVLHMELPWRTLREKLVDVDADGKVIVTTMFDFCQIHCNFTTAQEGPSLTETLYRNKDSLGTIFRIIDKDNSGSISMQEFEDACDILSRHIGHEISKEQVVDLARCLDINKDGQIDFNEFLEAFRLVDQRPRTDEELVSLSLTSMSDKEADLLSRSSGSTVNII</sequence>
<dbReference type="EC" id="3.1.3.16" evidence="10"/>
<dbReference type="GO" id="GO:0005509">
    <property type="term" value="F:calcium ion binding"/>
    <property type="evidence" value="ECO:0007669"/>
    <property type="project" value="UniProtKB-UniRule"/>
</dbReference>
<dbReference type="KEGG" id="lak:106158186"/>
<dbReference type="AlphaFoldDB" id="A0A1S3HWV1"/>
<dbReference type="Pfam" id="PF13499">
    <property type="entry name" value="EF-hand_7"/>
    <property type="match status" value="1"/>
</dbReference>
<dbReference type="GO" id="GO:0004722">
    <property type="term" value="F:protein serine/threonine phosphatase activity"/>
    <property type="evidence" value="ECO:0007669"/>
    <property type="project" value="UniProtKB-EC"/>
</dbReference>
<evidence type="ECO:0000256" key="8">
    <source>
        <dbReference type="ARBA" id="ARBA00047761"/>
    </source>
</evidence>
<evidence type="ECO:0000256" key="1">
    <source>
        <dbReference type="ARBA" id="ARBA00001936"/>
    </source>
</evidence>
<dbReference type="PROSITE" id="PS00125">
    <property type="entry name" value="SER_THR_PHOSPHATASE"/>
    <property type="match status" value="1"/>
</dbReference>
<organism evidence="13 16">
    <name type="scientific">Lingula anatina</name>
    <name type="common">Brachiopod</name>
    <name type="synonym">Lingula unguis</name>
    <dbReference type="NCBI Taxonomy" id="7574"/>
    <lineage>
        <taxon>Eukaryota</taxon>
        <taxon>Metazoa</taxon>
        <taxon>Spiralia</taxon>
        <taxon>Lophotrochozoa</taxon>
        <taxon>Brachiopoda</taxon>
        <taxon>Linguliformea</taxon>
        <taxon>Lingulata</taxon>
        <taxon>Lingulida</taxon>
        <taxon>Linguloidea</taxon>
        <taxon>Lingulidae</taxon>
        <taxon>Lingula</taxon>
    </lineage>
</organism>
<name>A0A1S3HWV1_LINAN</name>
<evidence type="ECO:0000256" key="2">
    <source>
        <dbReference type="ARBA" id="ARBA00008294"/>
    </source>
</evidence>
<comment type="catalytic activity">
    <reaction evidence="9 10 11">
        <text>O-phospho-L-threonyl-[protein] + H2O = L-threonyl-[protein] + phosphate</text>
        <dbReference type="Rhea" id="RHEA:47004"/>
        <dbReference type="Rhea" id="RHEA-COMP:11060"/>
        <dbReference type="Rhea" id="RHEA-COMP:11605"/>
        <dbReference type="ChEBI" id="CHEBI:15377"/>
        <dbReference type="ChEBI" id="CHEBI:30013"/>
        <dbReference type="ChEBI" id="CHEBI:43474"/>
        <dbReference type="ChEBI" id="CHEBI:61977"/>
        <dbReference type="EC" id="3.1.3.16"/>
    </reaction>
</comment>
<evidence type="ECO:0000256" key="4">
    <source>
        <dbReference type="ARBA" id="ARBA00022737"/>
    </source>
</evidence>
<dbReference type="PIRSF" id="PIRSF000912">
    <property type="entry name" value="PPEF"/>
    <property type="match status" value="1"/>
</dbReference>
<evidence type="ECO:0000256" key="7">
    <source>
        <dbReference type="ARBA" id="ARBA00023211"/>
    </source>
</evidence>
<evidence type="ECO:0000259" key="12">
    <source>
        <dbReference type="PROSITE" id="PS50222"/>
    </source>
</evidence>
<reference evidence="14 15" key="1">
    <citation type="submission" date="2025-04" db="UniProtKB">
        <authorList>
            <consortium name="RefSeq"/>
        </authorList>
    </citation>
    <scope>IDENTIFICATION</scope>
    <source>
        <tissue evidence="14 15">Gonads</tissue>
    </source>
</reference>
<dbReference type="PROSITE" id="PS00018">
    <property type="entry name" value="EF_HAND_1"/>
    <property type="match status" value="2"/>
</dbReference>
<dbReference type="Pfam" id="PF00149">
    <property type="entry name" value="Metallophos"/>
    <property type="match status" value="1"/>
</dbReference>
<dbReference type="OrthoDB" id="442428at2759"/>
<dbReference type="InterPro" id="IPR018247">
    <property type="entry name" value="EF_Hand_1_Ca_BS"/>
</dbReference>
<keyword evidence="7 10" id="KW-0464">Manganese</keyword>
<dbReference type="GO" id="GO:0005506">
    <property type="term" value="F:iron ion binding"/>
    <property type="evidence" value="ECO:0007669"/>
    <property type="project" value="UniProtKB-UniRule"/>
</dbReference>
<dbReference type="SUPFAM" id="SSF47473">
    <property type="entry name" value="EF-hand"/>
    <property type="match status" value="1"/>
</dbReference>
<dbReference type="RefSeq" id="XP_013389539.1">
    <property type="nucleotide sequence ID" value="XM_013534085.2"/>
</dbReference>
<dbReference type="PANTHER" id="PTHR45668">
    <property type="entry name" value="SERINE/THREONINE-PROTEIN PHOSPHATASE 5-RELATED"/>
    <property type="match status" value="1"/>
</dbReference>
<dbReference type="Pfam" id="PF08321">
    <property type="entry name" value="PPP5"/>
    <property type="match status" value="1"/>
</dbReference>
<evidence type="ECO:0000256" key="3">
    <source>
        <dbReference type="ARBA" id="ARBA00022723"/>
    </source>
</evidence>
<dbReference type="InterPro" id="IPR051134">
    <property type="entry name" value="PPP_phosphatase"/>
</dbReference>
<dbReference type="RefSeq" id="XP_013389537.1">
    <property type="nucleotide sequence ID" value="XM_013534083.2"/>
</dbReference>
<keyword evidence="3 10" id="KW-0479">Metal-binding</keyword>
<dbReference type="SMART" id="SM00156">
    <property type="entry name" value="PP2Ac"/>
    <property type="match status" value="1"/>
</dbReference>
<dbReference type="SUPFAM" id="SSF56300">
    <property type="entry name" value="Metallo-dependent phosphatases"/>
    <property type="match status" value="1"/>
</dbReference>
<keyword evidence="13" id="KW-1185">Reference proteome</keyword>
<dbReference type="PANTHER" id="PTHR45668:SF3">
    <property type="entry name" value="SERINE_THREONINE-PROTEIN PHOSPHATASE RDGC"/>
    <property type="match status" value="1"/>
</dbReference>
<keyword evidence="6" id="KW-0106">Calcium</keyword>
<dbReference type="CDD" id="cd23767">
    <property type="entry name" value="IQCD"/>
    <property type="match status" value="1"/>
</dbReference>
<dbReference type="RefSeq" id="XP_013389538.1">
    <property type="nucleotide sequence ID" value="XM_013534084.2"/>
</dbReference>
<protein>
    <recommendedName>
        <fullName evidence="10">Serine/threonine-protein phosphatase with EF-hands</fullName>
        <ecNumber evidence="10">3.1.3.16</ecNumber>
    </recommendedName>
</protein>
<dbReference type="InterPro" id="IPR011992">
    <property type="entry name" value="EF-hand-dom_pair"/>
</dbReference>